<dbReference type="RefSeq" id="WP_078684961.1">
    <property type="nucleotide sequence ID" value="NZ_FUYA01000005.1"/>
</dbReference>
<protein>
    <recommendedName>
        <fullName evidence="4">DUF4345 domain-containing protein</fullName>
    </recommendedName>
</protein>
<name>A0A1T4W602_9BACT</name>
<accession>A0A1T4W602</accession>
<proteinExistence type="predicted"/>
<keyword evidence="1" id="KW-0812">Transmembrane</keyword>
<evidence type="ECO:0000313" key="3">
    <source>
        <dbReference type="Proteomes" id="UP000189733"/>
    </source>
</evidence>
<feature type="transmembrane region" description="Helical" evidence="1">
    <location>
        <begin position="7"/>
        <end position="25"/>
    </location>
</feature>
<keyword evidence="3" id="KW-1185">Reference proteome</keyword>
<evidence type="ECO:0000313" key="2">
    <source>
        <dbReference type="EMBL" id="SKA72700.1"/>
    </source>
</evidence>
<dbReference type="InterPro" id="IPR025597">
    <property type="entry name" value="DUF4345"/>
</dbReference>
<evidence type="ECO:0008006" key="4">
    <source>
        <dbReference type="Google" id="ProtNLM"/>
    </source>
</evidence>
<keyword evidence="1" id="KW-1133">Transmembrane helix</keyword>
<reference evidence="2 3" key="1">
    <citation type="submission" date="2017-02" db="EMBL/GenBank/DDBJ databases">
        <authorList>
            <person name="Peterson S.W."/>
        </authorList>
    </citation>
    <scope>NUCLEOTIDE SEQUENCE [LARGE SCALE GENOMIC DNA]</scope>
    <source>
        <strain evidence="2 3">DSM 18034</strain>
    </source>
</reference>
<dbReference type="Pfam" id="PF14248">
    <property type="entry name" value="DUF4345"/>
    <property type="match status" value="1"/>
</dbReference>
<dbReference type="AlphaFoldDB" id="A0A1T4W602"/>
<dbReference type="Proteomes" id="UP000189733">
    <property type="component" value="Unassembled WGS sequence"/>
</dbReference>
<feature type="transmembrane region" description="Helical" evidence="1">
    <location>
        <begin position="74"/>
        <end position="95"/>
    </location>
</feature>
<dbReference type="OrthoDB" id="1188911at2"/>
<keyword evidence="1" id="KW-0472">Membrane</keyword>
<evidence type="ECO:0000256" key="1">
    <source>
        <dbReference type="SAM" id="Phobius"/>
    </source>
</evidence>
<dbReference type="EMBL" id="FUYA01000005">
    <property type="protein sequence ID" value="SKA72700.1"/>
    <property type="molecule type" value="Genomic_DNA"/>
</dbReference>
<gene>
    <name evidence="2" type="ORF">SAMN02745702_01667</name>
</gene>
<dbReference type="STRING" id="1121442.SAMN02745702_01667"/>
<feature type="transmembrane region" description="Helical" evidence="1">
    <location>
        <begin position="101"/>
        <end position="122"/>
    </location>
</feature>
<sequence length="133" mass="14790">MDNTSKFLILAAAGLTPIALSYGLIPSVSLGWLFGISIENINGRHIFRAIMGLYLALSALWLLGAFIKRLQQHALVSLIVFMFGLAAGRLLSISIDGFPHWLLFLYTLLEIAFGSVGLWLYLRNKKSHKEKTL</sequence>
<organism evidence="2 3">
    <name type="scientific">Desulfobaculum bizertense DSM 18034</name>
    <dbReference type="NCBI Taxonomy" id="1121442"/>
    <lineage>
        <taxon>Bacteria</taxon>
        <taxon>Pseudomonadati</taxon>
        <taxon>Thermodesulfobacteriota</taxon>
        <taxon>Desulfovibrionia</taxon>
        <taxon>Desulfovibrionales</taxon>
        <taxon>Desulfovibrionaceae</taxon>
        <taxon>Desulfobaculum</taxon>
    </lineage>
</organism>
<feature type="transmembrane region" description="Helical" evidence="1">
    <location>
        <begin position="45"/>
        <end position="67"/>
    </location>
</feature>